<reference evidence="1 2" key="1">
    <citation type="submission" date="2015-10" db="EMBL/GenBank/DDBJ databases">
        <title>Genome analyses suggest a sexual origin of heterokaryosis in a supposedly ancient asexual fungus.</title>
        <authorList>
            <person name="Ropars J."/>
            <person name="Sedzielewska K."/>
            <person name="Noel J."/>
            <person name="Charron P."/>
            <person name="Farinelli L."/>
            <person name="Marton T."/>
            <person name="Kruger M."/>
            <person name="Pelin A."/>
            <person name="Brachmann A."/>
            <person name="Corradi N."/>
        </authorList>
    </citation>
    <scope>NUCLEOTIDE SEQUENCE [LARGE SCALE GENOMIC DNA]</scope>
    <source>
        <strain evidence="1 2">A4</strain>
    </source>
</reference>
<evidence type="ECO:0000313" key="2">
    <source>
        <dbReference type="Proteomes" id="UP000234323"/>
    </source>
</evidence>
<keyword evidence="2" id="KW-1185">Reference proteome</keyword>
<proteinExistence type="predicted"/>
<dbReference type="AlphaFoldDB" id="A0A2I1HN05"/>
<accession>A0A2I1HN05</accession>
<comment type="caution">
    <text evidence="1">The sequence shown here is derived from an EMBL/GenBank/DDBJ whole genome shotgun (WGS) entry which is preliminary data.</text>
</comment>
<dbReference type="Proteomes" id="UP000234323">
    <property type="component" value="Unassembled WGS sequence"/>
</dbReference>
<organism evidence="1 2">
    <name type="scientific">Rhizophagus irregularis</name>
    <dbReference type="NCBI Taxonomy" id="588596"/>
    <lineage>
        <taxon>Eukaryota</taxon>
        <taxon>Fungi</taxon>
        <taxon>Fungi incertae sedis</taxon>
        <taxon>Mucoromycota</taxon>
        <taxon>Glomeromycotina</taxon>
        <taxon>Glomeromycetes</taxon>
        <taxon>Glomerales</taxon>
        <taxon>Glomeraceae</taxon>
        <taxon>Rhizophagus</taxon>
    </lineage>
</organism>
<name>A0A2I1HN05_9GLOM</name>
<protein>
    <submittedName>
        <fullName evidence="1">Uncharacterized protein</fullName>
    </submittedName>
</protein>
<dbReference type="EMBL" id="LLXI01004097">
    <property type="protein sequence ID" value="PKY60257.1"/>
    <property type="molecule type" value="Genomic_DNA"/>
</dbReference>
<gene>
    <name evidence="1" type="ORF">RhiirA4_483762</name>
</gene>
<evidence type="ECO:0000313" key="1">
    <source>
        <dbReference type="EMBL" id="PKY60257.1"/>
    </source>
</evidence>
<sequence>MLNISHNLNLNSSNTYTFSNVTLIKKLFLPYPLHDDLFNLYNKLSFYDHLDIYADGSLEHWASSTKTEDFAILSILSVFTPRRFQKLYNVLIWQTIKFVKQFLQLDVTLKK</sequence>